<organism evidence="2 3">
    <name type="scientific">Nocardioides marmorisolisilvae</name>
    <dbReference type="NCBI Taxonomy" id="1542737"/>
    <lineage>
        <taxon>Bacteria</taxon>
        <taxon>Bacillati</taxon>
        <taxon>Actinomycetota</taxon>
        <taxon>Actinomycetes</taxon>
        <taxon>Propionibacteriales</taxon>
        <taxon>Nocardioidaceae</taxon>
        <taxon>Nocardioides</taxon>
    </lineage>
</organism>
<feature type="domain" description="Hemerythrin-like" evidence="1">
    <location>
        <begin position="9"/>
        <end position="132"/>
    </location>
</feature>
<accession>A0A3N0DZ11</accession>
<dbReference type="EMBL" id="RJSG01000001">
    <property type="protein sequence ID" value="RNL80845.1"/>
    <property type="molecule type" value="Genomic_DNA"/>
</dbReference>
<evidence type="ECO:0000313" key="2">
    <source>
        <dbReference type="EMBL" id="RNL80845.1"/>
    </source>
</evidence>
<keyword evidence="3" id="KW-1185">Reference proteome</keyword>
<comment type="caution">
    <text evidence="2">The sequence shown here is derived from an EMBL/GenBank/DDBJ whole genome shotgun (WGS) entry which is preliminary data.</text>
</comment>
<evidence type="ECO:0000313" key="3">
    <source>
        <dbReference type="Proteomes" id="UP000277094"/>
    </source>
</evidence>
<name>A0A3N0DZ11_9ACTN</name>
<dbReference type="AlphaFoldDB" id="A0A3N0DZ11"/>
<dbReference type="InterPro" id="IPR012312">
    <property type="entry name" value="Hemerythrin-like"/>
</dbReference>
<gene>
    <name evidence="2" type="ORF">EFL95_00195</name>
</gene>
<sequence>MATMSMNKAIHGAVRRDLRRFLEATASFSDGDTKRAAALGCAWDNFDTQLTHHHEGEHEIAWPAMLALGITQAQLDGFDAEHDTMSQALGKARLAMAAFRRSGAKADADAVHTAVSDLQSVTETHLGHEEDAVEQLMLDKADDPIIKDMGRKFSKVSPAVGGVFFNWVRDGATADELAAIERDIPKPVLAIIGGVFGRSYRKNIAPVWA</sequence>
<reference evidence="2 3" key="1">
    <citation type="submission" date="2018-11" db="EMBL/GenBank/DDBJ databases">
        <authorList>
            <person name="Li F."/>
        </authorList>
    </citation>
    <scope>NUCLEOTIDE SEQUENCE [LARGE SCALE GENOMIC DNA]</scope>
    <source>
        <strain evidence="2 3">KIS18-7</strain>
    </source>
</reference>
<dbReference type="CDD" id="cd12108">
    <property type="entry name" value="Hr-like"/>
    <property type="match status" value="1"/>
</dbReference>
<dbReference type="Pfam" id="PF01814">
    <property type="entry name" value="Hemerythrin"/>
    <property type="match status" value="1"/>
</dbReference>
<dbReference type="Gene3D" id="1.20.120.520">
    <property type="entry name" value="nmb1532 protein domain like"/>
    <property type="match status" value="1"/>
</dbReference>
<dbReference type="RefSeq" id="WP_123232052.1">
    <property type="nucleotide sequence ID" value="NZ_RJSG01000001.1"/>
</dbReference>
<dbReference type="OrthoDB" id="5197650at2"/>
<evidence type="ECO:0000259" key="1">
    <source>
        <dbReference type="Pfam" id="PF01814"/>
    </source>
</evidence>
<protein>
    <submittedName>
        <fullName evidence="2">Hemerythrin domain-containing protein</fullName>
    </submittedName>
</protein>
<proteinExistence type="predicted"/>
<dbReference type="Proteomes" id="UP000277094">
    <property type="component" value="Unassembled WGS sequence"/>
</dbReference>